<sequence length="431" mass="50487">MLRLLIKSPMMSRPKVIVIAGTTGVGKSDLSIQIASKFNGEIINSDSMQMYTGIPIITNKHPIEQRMGIKHHLMNHVPWNEEYYIHRFERECMETIEDIHSRGKIPIVVGGTHYYLQTLFNKRVESKVRQPTESEKSILDSNNPDLIYNTLKEVDLSIANKFHINDTRRVKRMLEIYYTTGEKPSVTFQQQNTSLKFDTLFFWIYSDPAVLDVRLDNRVDKMMKIGAMEEIMELYEYYKQHNYGQEQCENGVWQVIGFKEFLPWLEESSECDLNECVEKMKVRTRQYAKRQVKWIRKMLIPDVDGKVYILNATDLLEWDVSVSARANAILSDFTKGKDIEAPLAQPDLEKLLAYKSSNSPKSDMDWKQFSCSLCKDKEDKNLVAIGSRNWEIHLKSRRHKTNINRQHKKKSYEKWQKKKLLEMDSSSINSH</sequence>
<evidence type="ECO:0000313" key="9">
    <source>
        <dbReference type="Proteomes" id="UP000000598"/>
    </source>
</evidence>
<dbReference type="InterPro" id="IPR018022">
    <property type="entry name" value="IPT"/>
</dbReference>
<organism evidence="8 9">
    <name type="scientific">Kluyveromyces lactis (strain ATCC 8585 / CBS 2359 / DSM 70799 / NBRC 1267 / NRRL Y-1140 / WM37)</name>
    <name type="common">Yeast</name>
    <name type="synonym">Candida sphaerica</name>
    <dbReference type="NCBI Taxonomy" id="284590"/>
    <lineage>
        <taxon>Eukaryota</taxon>
        <taxon>Fungi</taxon>
        <taxon>Dikarya</taxon>
        <taxon>Ascomycota</taxon>
        <taxon>Saccharomycotina</taxon>
        <taxon>Saccharomycetes</taxon>
        <taxon>Saccharomycetales</taxon>
        <taxon>Saccharomycetaceae</taxon>
        <taxon>Kluyveromyces</taxon>
    </lineage>
</organism>
<dbReference type="HOGENOM" id="CLU_032616_2_3_1"/>
<dbReference type="AlphaFoldDB" id="Q6CU62"/>
<dbReference type="HAMAP" id="MF_00185">
    <property type="entry name" value="IPP_trans"/>
    <property type="match status" value="1"/>
</dbReference>
<dbReference type="InterPro" id="IPR027417">
    <property type="entry name" value="P-loop_NTPase"/>
</dbReference>
<evidence type="ECO:0000256" key="4">
    <source>
        <dbReference type="ARBA" id="ARBA00022840"/>
    </source>
</evidence>
<evidence type="ECO:0000256" key="7">
    <source>
        <dbReference type="RuleBase" id="RU003785"/>
    </source>
</evidence>
<comment type="function">
    <text evidence="5">Catalyzes the transfer of a dimethylallyl group onto the adenine at position 37.</text>
</comment>
<gene>
    <name evidence="8" type="ORF">KLLA0_C07359g</name>
</gene>
<evidence type="ECO:0000256" key="3">
    <source>
        <dbReference type="ARBA" id="ARBA00022741"/>
    </source>
</evidence>
<evidence type="ECO:0000256" key="5">
    <source>
        <dbReference type="PIRNR" id="PIRNR039110"/>
    </source>
</evidence>
<dbReference type="PIRSF" id="PIRSF039110">
    <property type="entry name" value="IPP_transferase"/>
    <property type="match status" value="1"/>
</dbReference>
<accession>Q6CU62</accession>
<dbReference type="OMA" id="VPHYLID"/>
<keyword evidence="5 6" id="KW-0819">tRNA processing</keyword>
<keyword evidence="9" id="KW-1185">Reference proteome</keyword>
<dbReference type="STRING" id="284590.Q6CU62"/>
<dbReference type="EMBL" id="CR382123">
    <property type="protein sequence ID" value="CAH01378.1"/>
    <property type="molecule type" value="Genomic_DNA"/>
</dbReference>
<dbReference type="KEGG" id="kla:KLLA0_C07359g"/>
<dbReference type="Pfam" id="PF01715">
    <property type="entry name" value="IPPT"/>
    <property type="match status" value="1"/>
</dbReference>
<evidence type="ECO:0000256" key="1">
    <source>
        <dbReference type="ARBA" id="ARBA00005842"/>
    </source>
</evidence>
<name>Q6CU62_KLULA</name>
<dbReference type="Gene3D" id="3.30.160.60">
    <property type="entry name" value="Classic Zinc Finger"/>
    <property type="match status" value="1"/>
</dbReference>
<keyword evidence="2 5" id="KW-0808">Transferase</keyword>
<evidence type="ECO:0000256" key="6">
    <source>
        <dbReference type="RuleBase" id="RU003783"/>
    </source>
</evidence>
<keyword evidence="3 5" id="KW-0547">Nucleotide-binding</keyword>
<dbReference type="PANTHER" id="PTHR11088">
    <property type="entry name" value="TRNA DIMETHYLALLYLTRANSFERASE"/>
    <property type="match status" value="1"/>
</dbReference>
<dbReference type="InParanoid" id="Q6CU62"/>
<dbReference type="SUPFAM" id="SSF52540">
    <property type="entry name" value="P-loop containing nucleoside triphosphate hydrolases"/>
    <property type="match status" value="1"/>
</dbReference>
<keyword evidence="5" id="KW-0963">Cytoplasm</keyword>
<reference evidence="8 9" key="1">
    <citation type="journal article" date="2004" name="Nature">
        <title>Genome evolution in yeasts.</title>
        <authorList>
            <consortium name="Genolevures"/>
            <person name="Dujon B."/>
            <person name="Sherman D."/>
            <person name="Fischer G."/>
            <person name="Durrens P."/>
            <person name="Casaregola S."/>
            <person name="Lafontaine I."/>
            <person name="de Montigny J."/>
            <person name="Marck C."/>
            <person name="Neuveglise C."/>
            <person name="Talla E."/>
            <person name="Goffard N."/>
            <person name="Frangeul L."/>
            <person name="Aigle M."/>
            <person name="Anthouard V."/>
            <person name="Babour A."/>
            <person name="Barbe V."/>
            <person name="Barnay S."/>
            <person name="Blanchin S."/>
            <person name="Beckerich J.M."/>
            <person name="Beyne E."/>
            <person name="Bleykasten C."/>
            <person name="Boisrame A."/>
            <person name="Boyer J."/>
            <person name="Cattolico L."/>
            <person name="Confanioleri F."/>
            <person name="de Daruvar A."/>
            <person name="Despons L."/>
            <person name="Fabre E."/>
            <person name="Fairhead C."/>
            <person name="Ferry-Dumazet H."/>
            <person name="Groppi A."/>
            <person name="Hantraye F."/>
            <person name="Hennequin C."/>
            <person name="Jauniaux N."/>
            <person name="Joyet P."/>
            <person name="Kachouri R."/>
            <person name="Kerrest A."/>
            <person name="Koszul R."/>
            <person name="Lemaire M."/>
            <person name="Lesur I."/>
            <person name="Ma L."/>
            <person name="Muller H."/>
            <person name="Nicaud J.M."/>
            <person name="Nikolski M."/>
            <person name="Oztas S."/>
            <person name="Ozier-Kalogeropoulos O."/>
            <person name="Pellenz S."/>
            <person name="Potier S."/>
            <person name="Richard G.F."/>
            <person name="Straub M.L."/>
            <person name="Suleau A."/>
            <person name="Swennene D."/>
            <person name="Tekaia F."/>
            <person name="Wesolowski-Louvel M."/>
            <person name="Westhof E."/>
            <person name="Wirth B."/>
            <person name="Zeniou-Meyer M."/>
            <person name="Zivanovic I."/>
            <person name="Bolotin-Fukuhara M."/>
            <person name="Thierry A."/>
            <person name="Bouchier C."/>
            <person name="Caudron B."/>
            <person name="Scarpelli C."/>
            <person name="Gaillardin C."/>
            <person name="Weissenbach J."/>
            <person name="Wincker P."/>
            <person name="Souciet J.L."/>
        </authorList>
    </citation>
    <scope>NUCLEOTIDE SEQUENCE [LARGE SCALE GENOMIC DNA]</scope>
    <source>
        <strain evidence="9">ATCC 8585 / CBS 2359 / DSM 70799 / NBRC 1267 / NRRL Y-1140 / WM37</strain>
    </source>
</reference>
<dbReference type="GO" id="GO:0006400">
    <property type="term" value="P:tRNA modification"/>
    <property type="evidence" value="ECO:0007669"/>
    <property type="project" value="TreeGrafter"/>
</dbReference>
<dbReference type="Proteomes" id="UP000000598">
    <property type="component" value="Chromosome C"/>
</dbReference>
<dbReference type="Gene3D" id="3.40.50.300">
    <property type="entry name" value="P-loop containing nucleotide triphosphate hydrolases"/>
    <property type="match status" value="1"/>
</dbReference>
<dbReference type="InterPro" id="IPR039657">
    <property type="entry name" value="Dimethylallyltransferase"/>
</dbReference>
<dbReference type="EC" id="2.5.1.75" evidence="5 6"/>
<keyword evidence="4 5" id="KW-0067">ATP-binding</keyword>
<dbReference type="Gene3D" id="1.10.20.140">
    <property type="match status" value="1"/>
</dbReference>
<protein>
    <recommendedName>
        <fullName evidence="5 6">tRNA dimethylallyltransferase</fullName>
        <ecNumber evidence="5 6">2.5.1.75</ecNumber>
    </recommendedName>
</protein>
<dbReference type="PaxDb" id="284590-Q6CU62"/>
<proteinExistence type="inferred from homology"/>
<dbReference type="InterPro" id="IPR030666">
    <property type="entry name" value="IPP_transferase_euk"/>
</dbReference>
<evidence type="ECO:0000256" key="2">
    <source>
        <dbReference type="ARBA" id="ARBA00022679"/>
    </source>
</evidence>
<dbReference type="NCBIfam" id="TIGR00174">
    <property type="entry name" value="miaA"/>
    <property type="match status" value="1"/>
</dbReference>
<dbReference type="GO" id="GO:0052381">
    <property type="term" value="F:tRNA dimethylallyltransferase activity"/>
    <property type="evidence" value="ECO:0007669"/>
    <property type="project" value="UniProtKB-UniRule"/>
</dbReference>
<dbReference type="FunCoup" id="Q6CU62">
    <property type="interactions" value="1025"/>
</dbReference>
<dbReference type="PANTHER" id="PTHR11088:SF89">
    <property type="entry name" value="TRNA DIMETHYLALLYLTRANSFERASE"/>
    <property type="match status" value="1"/>
</dbReference>
<comment type="similarity">
    <text evidence="1 5 7">Belongs to the IPP transferase family.</text>
</comment>
<comment type="catalytic activity">
    <reaction evidence="5 6">
        <text>adenosine(37) in tRNA + dimethylallyl diphosphate = N(6)-dimethylallyladenosine(37) in tRNA + diphosphate</text>
        <dbReference type="Rhea" id="RHEA:26482"/>
        <dbReference type="Rhea" id="RHEA-COMP:10162"/>
        <dbReference type="Rhea" id="RHEA-COMP:10375"/>
        <dbReference type="ChEBI" id="CHEBI:33019"/>
        <dbReference type="ChEBI" id="CHEBI:57623"/>
        <dbReference type="ChEBI" id="CHEBI:74411"/>
        <dbReference type="ChEBI" id="CHEBI:74415"/>
        <dbReference type="EC" id="2.5.1.75"/>
    </reaction>
</comment>
<evidence type="ECO:0000313" key="8">
    <source>
        <dbReference type="EMBL" id="CAH01378.1"/>
    </source>
</evidence>
<dbReference type="eggNOG" id="KOG1384">
    <property type="taxonomic scope" value="Eukaryota"/>
</dbReference>
<dbReference type="GO" id="GO:0005524">
    <property type="term" value="F:ATP binding"/>
    <property type="evidence" value="ECO:0007669"/>
    <property type="project" value="UniProtKB-UniRule"/>
</dbReference>
<dbReference type="GO" id="GO:0005739">
    <property type="term" value="C:mitochondrion"/>
    <property type="evidence" value="ECO:0007669"/>
    <property type="project" value="TreeGrafter"/>
</dbReference>